<name>A0A6A5QER9_AMPQU</name>
<protein>
    <submittedName>
        <fullName evidence="1">Uncharacterized protein</fullName>
    </submittedName>
</protein>
<evidence type="ECO:0000313" key="1">
    <source>
        <dbReference type="EMBL" id="KAF1913869.1"/>
    </source>
</evidence>
<evidence type="ECO:0000313" key="2">
    <source>
        <dbReference type="Proteomes" id="UP000800096"/>
    </source>
</evidence>
<gene>
    <name evidence="1" type="ORF">BDU57DRAFT_520936</name>
</gene>
<proteinExistence type="predicted"/>
<organism evidence="1 2">
    <name type="scientific">Ampelomyces quisqualis</name>
    <name type="common">Powdery mildew agent</name>
    <dbReference type="NCBI Taxonomy" id="50730"/>
    <lineage>
        <taxon>Eukaryota</taxon>
        <taxon>Fungi</taxon>
        <taxon>Dikarya</taxon>
        <taxon>Ascomycota</taxon>
        <taxon>Pezizomycotina</taxon>
        <taxon>Dothideomycetes</taxon>
        <taxon>Pleosporomycetidae</taxon>
        <taxon>Pleosporales</taxon>
        <taxon>Pleosporineae</taxon>
        <taxon>Phaeosphaeriaceae</taxon>
        <taxon>Ampelomyces</taxon>
    </lineage>
</organism>
<sequence length="152" mass="16478">MHGASVIIPSAWAPWTFLASPAVHPCRADVARIAFASQSRCSCGERRGSEGAAVMRIAPWGHRQACRRTWRTAPSSQGLGISRPLRTRTSCAESRDPAHFAREGTSGTNVLMLALCHPKALLRTHPRSKTCCAGARRATYHLHTPSSQSQPP</sequence>
<dbReference type="AlphaFoldDB" id="A0A6A5QER9"/>
<accession>A0A6A5QER9</accession>
<keyword evidence="2" id="KW-1185">Reference proteome</keyword>
<reference evidence="1" key="1">
    <citation type="journal article" date="2020" name="Stud. Mycol.">
        <title>101 Dothideomycetes genomes: a test case for predicting lifestyles and emergence of pathogens.</title>
        <authorList>
            <person name="Haridas S."/>
            <person name="Albert R."/>
            <person name="Binder M."/>
            <person name="Bloem J."/>
            <person name="Labutti K."/>
            <person name="Salamov A."/>
            <person name="Andreopoulos B."/>
            <person name="Baker S."/>
            <person name="Barry K."/>
            <person name="Bills G."/>
            <person name="Bluhm B."/>
            <person name="Cannon C."/>
            <person name="Castanera R."/>
            <person name="Culley D."/>
            <person name="Daum C."/>
            <person name="Ezra D."/>
            <person name="Gonzalez J."/>
            <person name="Henrissat B."/>
            <person name="Kuo A."/>
            <person name="Liang C."/>
            <person name="Lipzen A."/>
            <person name="Lutzoni F."/>
            <person name="Magnuson J."/>
            <person name="Mondo S."/>
            <person name="Nolan M."/>
            <person name="Ohm R."/>
            <person name="Pangilinan J."/>
            <person name="Park H.-J."/>
            <person name="Ramirez L."/>
            <person name="Alfaro M."/>
            <person name="Sun H."/>
            <person name="Tritt A."/>
            <person name="Yoshinaga Y."/>
            <person name="Zwiers L.-H."/>
            <person name="Turgeon B."/>
            <person name="Goodwin S."/>
            <person name="Spatafora J."/>
            <person name="Crous P."/>
            <person name="Grigoriev I."/>
        </authorList>
    </citation>
    <scope>NUCLEOTIDE SEQUENCE</scope>
    <source>
        <strain evidence="1">HMLAC05119</strain>
    </source>
</reference>
<dbReference type="EMBL" id="ML979138">
    <property type="protein sequence ID" value="KAF1913869.1"/>
    <property type="molecule type" value="Genomic_DNA"/>
</dbReference>
<dbReference type="Proteomes" id="UP000800096">
    <property type="component" value="Unassembled WGS sequence"/>
</dbReference>